<dbReference type="InterPro" id="IPR035985">
    <property type="entry name" value="Ubiquitin-activating_enz"/>
</dbReference>
<sequence>MSQTFKYKKAFSRNIGWITEDEQQLIRSKRIAIAGMGGVGGEHLITLSRLGFQDFHIADFDTFDVHNFNRQAGAFMSTVDKPKAAVMAEQVQDINPKASVKNFDEGVFAHNVEAFLDDVDIYVDSLDFFAIEARELVFQKCTDKGIPIVTAAPLGMGAALLTFMPGQMTFDEYFNFSSCATENEKLIKFLVGLSPSLLQRDYLVLPEKADFVAQKGPSLAVAVKMCAGLAESTVLKIVLGRGKVISAPRGLHFDAYKNKAVQTWCPFGNKGLIQRLKYQIAKKIVLPA</sequence>
<organism evidence="2 3">
    <name type="scientific">Opacimonas viscosa</name>
    <dbReference type="NCBI Taxonomy" id="2961944"/>
    <lineage>
        <taxon>Bacteria</taxon>
        <taxon>Pseudomonadati</taxon>
        <taxon>Pseudomonadota</taxon>
        <taxon>Gammaproteobacteria</taxon>
        <taxon>Alteromonadales</taxon>
        <taxon>Alteromonadaceae</taxon>
        <taxon>Opacimonas</taxon>
    </lineage>
</organism>
<protein>
    <submittedName>
        <fullName evidence="2">ThiF family adenylyltransferase</fullName>
    </submittedName>
</protein>
<feature type="domain" description="THIF-type NAD/FAD binding fold" evidence="1">
    <location>
        <begin position="12"/>
        <end position="263"/>
    </location>
</feature>
<dbReference type="Proteomes" id="UP001165413">
    <property type="component" value="Unassembled WGS sequence"/>
</dbReference>
<keyword evidence="2" id="KW-0808">Transferase</keyword>
<accession>A0AA41X2V1</accession>
<evidence type="ECO:0000313" key="2">
    <source>
        <dbReference type="EMBL" id="MCP3428511.1"/>
    </source>
</evidence>
<dbReference type="InterPro" id="IPR000594">
    <property type="entry name" value="ThiF_NAD_FAD-bd"/>
</dbReference>
<dbReference type="PANTHER" id="PTHR43267">
    <property type="entry name" value="TRNA THREONYLCARBAMOYLADENOSINE DEHYDRATASE"/>
    <property type="match status" value="1"/>
</dbReference>
<keyword evidence="2" id="KW-0548">Nucleotidyltransferase</keyword>
<dbReference type="NCBIfam" id="NF006077">
    <property type="entry name" value="PRK08223.1"/>
    <property type="match status" value="1"/>
</dbReference>
<reference evidence="2" key="1">
    <citation type="submission" date="2022-07" db="EMBL/GenBank/DDBJ databases">
        <title>Characterization of the Novel Bacterium Alteromonas immobilis LMIT006 and Alteromonas gregis LMIT007.</title>
        <authorList>
            <person name="Lin X."/>
        </authorList>
    </citation>
    <scope>NUCLEOTIDE SEQUENCE</scope>
    <source>
        <strain evidence="2">LMIT007</strain>
    </source>
</reference>
<evidence type="ECO:0000259" key="1">
    <source>
        <dbReference type="Pfam" id="PF00899"/>
    </source>
</evidence>
<comment type="caution">
    <text evidence="2">The sequence shown here is derived from an EMBL/GenBank/DDBJ whole genome shotgun (WGS) entry which is preliminary data.</text>
</comment>
<gene>
    <name evidence="2" type="ORF">NLF92_06080</name>
</gene>
<dbReference type="GO" id="GO:0008641">
    <property type="term" value="F:ubiquitin-like modifier activating enzyme activity"/>
    <property type="evidence" value="ECO:0007669"/>
    <property type="project" value="InterPro"/>
</dbReference>
<proteinExistence type="predicted"/>
<dbReference type="Gene3D" id="3.40.50.720">
    <property type="entry name" value="NAD(P)-binding Rossmann-like Domain"/>
    <property type="match status" value="1"/>
</dbReference>
<keyword evidence="3" id="KW-1185">Reference proteome</keyword>
<dbReference type="AlphaFoldDB" id="A0AA41X2V1"/>
<dbReference type="InterPro" id="IPR045886">
    <property type="entry name" value="ThiF/MoeB/HesA"/>
</dbReference>
<dbReference type="EMBL" id="JANATA010000008">
    <property type="protein sequence ID" value="MCP3428511.1"/>
    <property type="molecule type" value="Genomic_DNA"/>
</dbReference>
<dbReference type="CDD" id="cd01483">
    <property type="entry name" value="E1_enzyme_family"/>
    <property type="match status" value="1"/>
</dbReference>
<dbReference type="GO" id="GO:0016779">
    <property type="term" value="F:nucleotidyltransferase activity"/>
    <property type="evidence" value="ECO:0007669"/>
    <property type="project" value="UniProtKB-KW"/>
</dbReference>
<dbReference type="RefSeq" id="WP_254099850.1">
    <property type="nucleotide sequence ID" value="NZ_JANATA010000008.1"/>
</dbReference>
<dbReference type="GO" id="GO:0061503">
    <property type="term" value="F:tRNA threonylcarbamoyladenosine dehydratase"/>
    <property type="evidence" value="ECO:0007669"/>
    <property type="project" value="TreeGrafter"/>
</dbReference>
<name>A0AA41X2V1_9ALTE</name>
<dbReference type="SUPFAM" id="SSF69572">
    <property type="entry name" value="Activating enzymes of the ubiquitin-like proteins"/>
    <property type="match status" value="1"/>
</dbReference>
<dbReference type="Pfam" id="PF00899">
    <property type="entry name" value="ThiF"/>
    <property type="match status" value="1"/>
</dbReference>
<dbReference type="PANTHER" id="PTHR43267:SF1">
    <property type="entry name" value="TRNA THREONYLCARBAMOYLADENOSINE DEHYDRATASE"/>
    <property type="match status" value="1"/>
</dbReference>
<dbReference type="GO" id="GO:0061504">
    <property type="term" value="P:cyclic threonylcarbamoyladenosine biosynthetic process"/>
    <property type="evidence" value="ECO:0007669"/>
    <property type="project" value="TreeGrafter"/>
</dbReference>
<evidence type="ECO:0000313" key="3">
    <source>
        <dbReference type="Proteomes" id="UP001165413"/>
    </source>
</evidence>